<evidence type="ECO:0000313" key="3">
    <source>
        <dbReference type="Proteomes" id="UP000095287"/>
    </source>
</evidence>
<dbReference type="SMART" id="SM00428">
    <property type="entry name" value="H3"/>
    <property type="match status" value="1"/>
</dbReference>
<name>A0A1I7ZKX3_9BILA</name>
<dbReference type="SUPFAM" id="SSF47113">
    <property type="entry name" value="Histone-fold"/>
    <property type="match status" value="1"/>
</dbReference>
<evidence type="ECO:0000313" key="4">
    <source>
        <dbReference type="WBParaSite" id="L893_g27434.t1"/>
    </source>
</evidence>
<dbReference type="WBParaSite" id="L893_g27434.t1">
    <property type="protein sequence ID" value="L893_g27434.t1"/>
    <property type="gene ID" value="L893_g27434"/>
</dbReference>
<dbReference type="Pfam" id="PF00125">
    <property type="entry name" value="Histone"/>
    <property type="match status" value="1"/>
</dbReference>
<dbReference type="InterPro" id="IPR009072">
    <property type="entry name" value="Histone-fold"/>
</dbReference>
<feature type="domain" description="Core Histone H2A/H2B/H3" evidence="2">
    <location>
        <begin position="22"/>
        <end position="109"/>
    </location>
</feature>
<dbReference type="PRINTS" id="PR00622">
    <property type="entry name" value="HISTONEH3"/>
</dbReference>
<dbReference type="PANTHER" id="PTHR45810">
    <property type="entry name" value="HISTONE H3.2"/>
    <property type="match status" value="1"/>
</dbReference>
<dbReference type="PANTHER" id="PTHR45810:SF1">
    <property type="entry name" value="HISTONE H3-LIKE CENTROMERIC PROTEIN A"/>
    <property type="match status" value="1"/>
</dbReference>
<dbReference type="GO" id="GO:0003677">
    <property type="term" value="F:DNA binding"/>
    <property type="evidence" value="ECO:0007669"/>
    <property type="project" value="InterPro"/>
</dbReference>
<proteinExistence type="inferred from homology"/>
<sequence>MVRCKKTPSKRGTKKNAAEAVSRALQEIRKYQRTTTALIPRAAFSRVVREILVKQRGREDLRIQLKALLALQEAAEAYLTCLFEDMQFVALHAGRNYVVASDMQWVLRLRKPQDKSL</sequence>
<dbReference type="GO" id="GO:0000786">
    <property type="term" value="C:nucleosome"/>
    <property type="evidence" value="ECO:0007669"/>
    <property type="project" value="InterPro"/>
</dbReference>
<dbReference type="Proteomes" id="UP000095287">
    <property type="component" value="Unplaced"/>
</dbReference>
<dbReference type="GO" id="GO:0046982">
    <property type="term" value="F:protein heterodimerization activity"/>
    <property type="evidence" value="ECO:0007669"/>
    <property type="project" value="InterPro"/>
</dbReference>
<dbReference type="AlphaFoldDB" id="A0A1I7ZKX3"/>
<dbReference type="InterPro" id="IPR000164">
    <property type="entry name" value="Histone_H3/CENP-A"/>
</dbReference>
<evidence type="ECO:0000259" key="2">
    <source>
        <dbReference type="Pfam" id="PF00125"/>
    </source>
</evidence>
<protein>
    <submittedName>
        <fullName evidence="4">Histone domain-containing protein</fullName>
    </submittedName>
</protein>
<dbReference type="GO" id="GO:0030527">
    <property type="term" value="F:structural constituent of chromatin"/>
    <property type="evidence" value="ECO:0007669"/>
    <property type="project" value="InterPro"/>
</dbReference>
<dbReference type="InterPro" id="IPR007125">
    <property type="entry name" value="H2A/H2B/H3"/>
</dbReference>
<comment type="similarity">
    <text evidence="1">Belongs to the histone H3 family.</text>
</comment>
<reference evidence="4" key="1">
    <citation type="submission" date="2016-11" db="UniProtKB">
        <authorList>
            <consortium name="WormBaseParasite"/>
        </authorList>
    </citation>
    <scope>IDENTIFICATION</scope>
</reference>
<accession>A0A1I7ZKX3</accession>
<organism evidence="3 4">
    <name type="scientific">Steinernema glaseri</name>
    <dbReference type="NCBI Taxonomy" id="37863"/>
    <lineage>
        <taxon>Eukaryota</taxon>
        <taxon>Metazoa</taxon>
        <taxon>Ecdysozoa</taxon>
        <taxon>Nematoda</taxon>
        <taxon>Chromadorea</taxon>
        <taxon>Rhabditida</taxon>
        <taxon>Tylenchina</taxon>
        <taxon>Panagrolaimomorpha</taxon>
        <taxon>Strongyloidoidea</taxon>
        <taxon>Steinernematidae</taxon>
        <taxon>Steinernema</taxon>
    </lineage>
</organism>
<keyword evidence="3" id="KW-1185">Reference proteome</keyword>
<dbReference type="Gene3D" id="1.10.20.10">
    <property type="entry name" value="Histone, subunit A"/>
    <property type="match status" value="1"/>
</dbReference>
<evidence type="ECO:0000256" key="1">
    <source>
        <dbReference type="ARBA" id="ARBA00010343"/>
    </source>
</evidence>